<sequence>MLPSELTTKPESAGAVQLPAASLVTVTVTGWSLPSGVKVMSRLVTFSVGGVMRTLPSVAVSTVGASGATAGVSGVSSDVA</sequence>
<name>A0A0Z8HP45_STRSU</name>
<evidence type="ECO:0000313" key="2">
    <source>
        <dbReference type="Proteomes" id="UP000074850"/>
    </source>
</evidence>
<proteinExistence type="predicted"/>
<protein>
    <submittedName>
        <fullName evidence="1">Uncharacterized protein</fullName>
    </submittedName>
</protein>
<accession>A0A0Z8HP45</accession>
<gene>
    <name evidence="1" type="ORF">ERS132426_02323</name>
</gene>
<reference evidence="1 2" key="1">
    <citation type="submission" date="2016-02" db="EMBL/GenBank/DDBJ databases">
        <authorList>
            <consortium name="Pathogen Informatics"/>
        </authorList>
    </citation>
    <scope>NUCLEOTIDE SEQUENCE [LARGE SCALE GENOMIC DNA]</scope>
    <source>
        <strain evidence="1 2">LSS64</strain>
    </source>
</reference>
<dbReference type="EMBL" id="FIHM01000104">
    <property type="protein sequence ID" value="CYV79499.1"/>
    <property type="molecule type" value="Genomic_DNA"/>
</dbReference>
<dbReference type="Proteomes" id="UP000074850">
    <property type="component" value="Unassembled WGS sequence"/>
</dbReference>
<dbReference type="AlphaFoldDB" id="A0A0Z8HP45"/>
<evidence type="ECO:0000313" key="1">
    <source>
        <dbReference type="EMBL" id="CYV79499.1"/>
    </source>
</evidence>
<organism evidence="1 2">
    <name type="scientific">Streptococcus suis</name>
    <dbReference type="NCBI Taxonomy" id="1307"/>
    <lineage>
        <taxon>Bacteria</taxon>
        <taxon>Bacillati</taxon>
        <taxon>Bacillota</taxon>
        <taxon>Bacilli</taxon>
        <taxon>Lactobacillales</taxon>
        <taxon>Streptococcaceae</taxon>
        <taxon>Streptococcus</taxon>
    </lineage>
</organism>